<evidence type="ECO:0000256" key="11">
    <source>
        <dbReference type="SAM" id="MobiDB-lite"/>
    </source>
</evidence>
<evidence type="ECO:0000259" key="14">
    <source>
        <dbReference type="PROSITE" id="PS50835"/>
    </source>
</evidence>
<evidence type="ECO:0000256" key="6">
    <source>
        <dbReference type="ARBA" id="ARBA00022989"/>
    </source>
</evidence>
<evidence type="ECO:0000256" key="13">
    <source>
        <dbReference type="SAM" id="SignalP"/>
    </source>
</evidence>
<keyword evidence="5" id="KW-0677">Repeat</keyword>
<keyword evidence="15" id="KW-1185">Reference proteome</keyword>
<evidence type="ECO:0000256" key="2">
    <source>
        <dbReference type="ARBA" id="ARBA00022475"/>
    </source>
</evidence>
<keyword evidence="6 12" id="KW-1133">Transmembrane helix</keyword>
<dbReference type="InParanoid" id="A0A6P5LUT7"/>
<reference evidence="16" key="1">
    <citation type="submission" date="2025-08" db="UniProtKB">
        <authorList>
            <consortium name="RefSeq"/>
        </authorList>
    </citation>
    <scope>IDENTIFICATION</scope>
    <source>
        <tissue evidence="16">Spleen</tissue>
    </source>
</reference>
<dbReference type="FunFam" id="2.60.40.10:FF:000049">
    <property type="entry name" value="Leukocyte immunoglobulin-like receptor subfamily B member 1"/>
    <property type="match status" value="2"/>
</dbReference>
<comment type="subcellular location">
    <subcellularLocation>
        <location evidence="1">Cell membrane</location>
        <topology evidence="1">Single-pass membrane protein</topology>
    </subcellularLocation>
</comment>
<dbReference type="Pfam" id="PF13895">
    <property type="entry name" value="Ig_2"/>
    <property type="match status" value="1"/>
</dbReference>
<dbReference type="SMART" id="SM00409">
    <property type="entry name" value="IG"/>
    <property type="match status" value="2"/>
</dbReference>
<dbReference type="Pfam" id="PF00047">
    <property type="entry name" value="ig"/>
    <property type="match status" value="1"/>
</dbReference>
<evidence type="ECO:0000313" key="16">
    <source>
        <dbReference type="RefSeq" id="XP_020859846.1"/>
    </source>
</evidence>
<dbReference type="InterPro" id="IPR003599">
    <property type="entry name" value="Ig_sub"/>
</dbReference>
<feature type="signal peptide" evidence="13">
    <location>
        <begin position="1"/>
        <end position="21"/>
    </location>
</feature>
<keyword evidence="3 12" id="KW-0812">Transmembrane</keyword>
<gene>
    <name evidence="16" type="primary">LOC110220217</name>
</gene>
<dbReference type="GO" id="GO:0007166">
    <property type="term" value="P:cell surface receptor signaling pathway"/>
    <property type="evidence" value="ECO:0007669"/>
    <property type="project" value="UniProtKB-ARBA"/>
</dbReference>
<organism evidence="15 16">
    <name type="scientific">Phascolarctos cinereus</name>
    <name type="common">Koala</name>
    <dbReference type="NCBI Taxonomy" id="38626"/>
    <lineage>
        <taxon>Eukaryota</taxon>
        <taxon>Metazoa</taxon>
        <taxon>Chordata</taxon>
        <taxon>Craniata</taxon>
        <taxon>Vertebrata</taxon>
        <taxon>Euteleostomi</taxon>
        <taxon>Mammalia</taxon>
        <taxon>Metatheria</taxon>
        <taxon>Diprotodontia</taxon>
        <taxon>Phascolarctidae</taxon>
        <taxon>Phascolarctos</taxon>
    </lineage>
</organism>
<dbReference type="Gene3D" id="2.60.40.10">
    <property type="entry name" value="Immunoglobulins"/>
    <property type="match status" value="2"/>
</dbReference>
<evidence type="ECO:0000256" key="10">
    <source>
        <dbReference type="ARBA" id="ARBA00023319"/>
    </source>
</evidence>
<dbReference type="InterPro" id="IPR036179">
    <property type="entry name" value="Ig-like_dom_sf"/>
</dbReference>
<dbReference type="GO" id="GO:0002764">
    <property type="term" value="P:immune response-regulating signaling pathway"/>
    <property type="evidence" value="ECO:0007669"/>
    <property type="project" value="TreeGrafter"/>
</dbReference>
<accession>A0A6P5LUT7</accession>
<evidence type="ECO:0000256" key="4">
    <source>
        <dbReference type="ARBA" id="ARBA00022729"/>
    </source>
</evidence>
<feature type="transmembrane region" description="Helical" evidence="12">
    <location>
        <begin position="218"/>
        <end position="236"/>
    </location>
</feature>
<dbReference type="InterPro" id="IPR050412">
    <property type="entry name" value="Ig-like_Receptors_ImmuneReg"/>
</dbReference>
<dbReference type="SUPFAM" id="SSF48726">
    <property type="entry name" value="Immunoglobulin"/>
    <property type="match status" value="2"/>
</dbReference>
<sequence>MSPSLITLLGFGLWLSQWIRAQEGTLPRPTLQAEPSRLIPHKESVTLRCRGFPGAEMYRLRREESSQHTDVLTSGRQAEFPISSVTPDTTGSYRCLYKNQSHWSEPSEPLELVMTGWYDKPRLLALPSPEVFSGENVTLQCWSHQWFEIYVLHKEGGANLSRSQGRWNRANFHIPEVTAADGGSYRCYSLHMDTLYEWSTPSDPLELRVRDAYTVGNLIRLGLAGLVLIILGVLLVEAWHSQRGHREVAQKPLPTQSNQAKEQGGVGDPVSL</sequence>
<dbReference type="InterPro" id="IPR013783">
    <property type="entry name" value="Ig-like_fold"/>
</dbReference>
<dbReference type="PANTHER" id="PTHR11738:SF179">
    <property type="entry name" value="LEUKOCYTE IMMUNOGLOBULIN-LIKE RECEPTOR SUBFAMILY A MEMBER 5"/>
    <property type="match status" value="1"/>
</dbReference>
<name>A0A6P5LUT7_PHACI</name>
<keyword evidence="4 13" id="KW-0732">Signal</keyword>
<dbReference type="KEGG" id="pcw:110220217"/>
<feature type="region of interest" description="Disordered" evidence="11">
    <location>
        <begin position="247"/>
        <end position="272"/>
    </location>
</feature>
<evidence type="ECO:0000256" key="3">
    <source>
        <dbReference type="ARBA" id="ARBA00022692"/>
    </source>
</evidence>
<evidence type="ECO:0000256" key="12">
    <source>
        <dbReference type="SAM" id="Phobius"/>
    </source>
</evidence>
<evidence type="ECO:0000256" key="7">
    <source>
        <dbReference type="ARBA" id="ARBA00023136"/>
    </source>
</evidence>
<dbReference type="PANTHER" id="PTHR11738">
    <property type="entry name" value="MHC CLASS I NK CELL RECEPTOR"/>
    <property type="match status" value="1"/>
</dbReference>
<feature type="chain" id="PRO_5027730721" evidence="13">
    <location>
        <begin position="22"/>
        <end position="272"/>
    </location>
</feature>
<dbReference type="InterPro" id="IPR007110">
    <property type="entry name" value="Ig-like_dom"/>
</dbReference>
<dbReference type="PROSITE" id="PS50835">
    <property type="entry name" value="IG_LIKE"/>
    <property type="match status" value="1"/>
</dbReference>
<keyword evidence="10" id="KW-0393">Immunoglobulin domain</keyword>
<keyword evidence="7 12" id="KW-0472">Membrane</keyword>
<dbReference type="Proteomes" id="UP000515140">
    <property type="component" value="Unplaced"/>
</dbReference>
<keyword evidence="8" id="KW-1015">Disulfide bond</keyword>
<evidence type="ECO:0000256" key="9">
    <source>
        <dbReference type="ARBA" id="ARBA00023180"/>
    </source>
</evidence>
<dbReference type="GO" id="GO:0005886">
    <property type="term" value="C:plasma membrane"/>
    <property type="evidence" value="ECO:0007669"/>
    <property type="project" value="UniProtKB-SubCell"/>
</dbReference>
<dbReference type="RefSeq" id="XP_020859846.1">
    <property type="nucleotide sequence ID" value="XM_021004187.1"/>
</dbReference>
<evidence type="ECO:0000256" key="5">
    <source>
        <dbReference type="ARBA" id="ARBA00022737"/>
    </source>
</evidence>
<protein>
    <submittedName>
        <fullName evidence="16">Leukocyte immunoglobulin-like receptor subfamily A member 5 isoform X1</fullName>
    </submittedName>
</protein>
<proteinExistence type="predicted"/>
<dbReference type="AlphaFoldDB" id="A0A6P5LUT7"/>
<dbReference type="InterPro" id="IPR013151">
    <property type="entry name" value="Immunoglobulin_dom"/>
</dbReference>
<feature type="domain" description="Ig-like" evidence="14">
    <location>
        <begin position="121"/>
        <end position="187"/>
    </location>
</feature>
<keyword evidence="9" id="KW-0325">Glycoprotein</keyword>
<keyword evidence="2" id="KW-1003">Cell membrane</keyword>
<dbReference type="GeneID" id="110220217"/>
<evidence type="ECO:0000256" key="1">
    <source>
        <dbReference type="ARBA" id="ARBA00004162"/>
    </source>
</evidence>
<evidence type="ECO:0000313" key="15">
    <source>
        <dbReference type="Proteomes" id="UP000515140"/>
    </source>
</evidence>
<evidence type="ECO:0000256" key="8">
    <source>
        <dbReference type="ARBA" id="ARBA00023157"/>
    </source>
</evidence>